<feature type="region of interest" description="Disordered" evidence="9">
    <location>
        <begin position="551"/>
        <end position="574"/>
    </location>
</feature>
<evidence type="ECO:0000256" key="10">
    <source>
        <dbReference type="SAM" id="Phobius"/>
    </source>
</evidence>
<dbReference type="InParanoid" id="A0A316V5Q5"/>
<sequence length="574" mass="62938">TNPLGWDTIDNGRAEPDDYLHDPKKEEPVQDNGWSPSRGILNLGTMIILAAGILTLFAGYPIISYFDTRRATTKGAFGLGGTNATGQVAMMPSTMRGDLIDADTPEDAKTRIGTDGTTKYNLVFSDEFNVDGRSFYPGDDPFWEAVDLHYWGTNNFEWYDPAGVTTSDGALHITLSQTPEHNLNFRGGMVSTWNKFCFTGGYIEVSVRLPGKHNVPGLWPAAWTMGNLGRAGYGASLEGTWPYSYEQCDVGTLQNQTDVNGNPQASQTGGDVMFNRKHHTKALSFMSGQRLSACTCPEDYPQLHPGPVMPDGTLKGRAAPEIDIFEAQVTNGKKLSVSQSCQFAPFNYKYEAANTTGPAWTLFQESSQHNTYTGEITQQSASTVTDASQVAVQYGGDDSFAAYGFEYEPGANGYIEWVSDGKPSWKMNPAFMEPDPIAQIGARVVPPEPMYVIMNLGISENFATPNWDQLADLWPFIMSVDYVRVYQPENAINVGCDPPDFPTFDFINRHMDAYTNANLTIWGGTEAQGGYQENWPRNKLNPNGCSAQLYNYPGSPTSPKPHAPAFAESQIGNG</sequence>
<dbReference type="PANTHER" id="PTHR31361">
    <property type="entry name" value="BETA-GLUCAN SYNTHESIS-ASSOCIATED PROTEIN KRE6-RELATED"/>
    <property type="match status" value="1"/>
</dbReference>
<dbReference type="FunFam" id="2.60.120.200:FF:000259">
    <property type="entry name" value="Chromosome 9, whole genome shotgun sequence"/>
    <property type="match status" value="1"/>
</dbReference>
<evidence type="ECO:0000256" key="7">
    <source>
        <dbReference type="ARBA" id="ARBA00023180"/>
    </source>
</evidence>
<feature type="region of interest" description="Disordered" evidence="9">
    <location>
        <begin position="1"/>
        <end position="33"/>
    </location>
</feature>
<dbReference type="OrthoDB" id="412647at2759"/>
<keyword evidence="6 10" id="KW-0472">Membrane</keyword>
<evidence type="ECO:0000256" key="2">
    <source>
        <dbReference type="ARBA" id="ARBA00010962"/>
    </source>
</evidence>
<dbReference type="GO" id="GO:0005886">
    <property type="term" value="C:plasma membrane"/>
    <property type="evidence" value="ECO:0007669"/>
    <property type="project" value="TreeGrafter"/>
</dbReference>
<comment type="subcellular location">
    <subcellularLocation>
        <location evidence="1">Membrane</location>
        <topology evidence="1">Single-pass type II membrane protein</topology>
    </subcellularLocation>
</comment>
<keyword evidence="8" id="KW-0961">Cell wall biogenesis/degradation</keyword>
<evidence type="ECO:0000256" key="1">
    <source>
        <dbReference type="ARBA" id="ARBA00004606"/>
    </source>
</evidence>
<keyword evidence="5 10" id="KW-1133">Transmembrane helix</keyword>
<evidence type="ECO:0000256" key="5">
    <source>
        <dbReference type="ARBA" id="ARBA00022989"/>
    </source>
</evidence>
<keyword evidence="3 10" id="KW-0812">Transmembrane</keyword>
<dbReference type="EMBL" id="KZ819605">
    <property type="protein sequence ID" value="PWN32802.1"/>
    <property type="molecule type" value="Genomic_DNA"/>
</dbReference>
<name>A0A316V5Q5_9BASI</name>
<keyword evidence="4" id="KW-0735">Signal-anchor</keyword>
<dbReference type="Gene3D" id="2.60.120.200">
    <property type="match status" value="2"/>
</dbReference>
<dbReference type="PANTHER" id="PTHR31361:SF1">
    <property type="entry name" value="BETA-GLUCAN SYNTHESIS-ASSOCIATED PROTEIN KRE6-RELATED"/>
    <property type="match status" value="1"/>
</dbReference>
<dbReference type="AlphaFoldDB" id="A0A316V5Q5"/>
<dbReference type="InterPro" id="IPR013320">
    <property type="entry name" value="ConA-like_dom_sf"/>
</dbReference>
<dbReference type="InterPro" id="IPR005629">
    <property type="entry name" value="Skn1/Kre6/Sbg1"/>
</dbReference>
<dbReference type="Proteomes" id="UP000245771">
    <property type="component" value="Unassembled WGS sequence"/>
</dbReference>
<dbReference type="FunFam" id="2.60.120.200:FF:000135">
    <property type="entry name" value="Related to KRE6-glucan synthase subunit"/>
    <property type="match status" value="1"/>
</dbReference>
<evidence type="ECO:0000256" key="6">
    <source>
        <dbReference type="ARBA" id="ARBA00023136"/>
    </source>
</evidence>
<feature type="non-terminal residue" evidence="12">
    <location>
        <position position="574"/>
    </location>
</feature>
<dbReference type="GO" id="GO:0015926">
    <property type="term" value="F:glucosidase activity"/>
    <property type="evidence" value="ECO:0007669"/>
    <property type="project" value="TreeGrafter"/>
</dbReference>
<feature type="transmembrane region" description="Helical" evidence="10">
    <location>
        <begin position="40"/>
        <end position="63"/>
    </location>
</feature>
<keyword evidence="13" id="KW-1185">Reference proteome</keyword>
<keyword evidence="7" id="KW-0325">Glycoprotein</keyword>
<gene>
    <name evidence="12" type="ORF">FA14DRAFT_113275</name>
</gene>
<dbReference type="PROSITE" id="PS51762">
    <property type="entry name" value="GH16_2"/>
    <property type="match status" value="1"/>
</dbReference>
<dbReference type="RefSeq" id="XP_025353104.1">
    <property type="nucleotide sequence ID" value="XM_025496005.1"/>
</dbReference>
<dbReference type="Pfam" id="PF03935">
    <property type="entry name" value="SKN1_KRE6_Sbg1"/>
    <property type="match status" value="1"/>
</dbReference>
<dbReference type="GO" id="GO:0031505">
    <property type="term" value="P:fungal-type cell wall organization"/>
    <property type="evidence" value="ECO:0007669"/>
    <property type="project" value="TreeGrafter"/>
</dbReference>
<dbReference type="InterPro" id="IPR000757">
    <property type="entry name" value="Beta-glucanase-like"/>
</dbReference>
<accession>A0A316V5Q5</accession>
<evidence type="ECO:0000256" key="9">
    <source>
        <dbReference type="SAM" id="MobiDB-lite"/>
    </source>
</evidence>
<proteinExistence type="inferred from homology"/>
<organism evidence="12 13">
    <name type="scientific">Meira miltonrushii</name>
    <dbReference type="NCBI Taxonomy" id="1280837"/>
    <lineage>
        <taxon>Eukaryota</taxon>
        <taxon>Fungi</taxon>
        <taxon>Dikarya</taxon>
        <taxon>Basidiomycota</taxon>
        <taxon>Ustilaginomycotina</taxon>
        <taxon>Exobasidiomycetes</taxon>
        <taxon>Exobasidiales</taxon>
        <taxon>Brachybasidiaceae</taxon>
        <taxon>Meira</taxon>
    </lineage>
</organism>
<comment type="similarity">
    <text evidence="2">Belongs to the SKN1/KRE6 family.</text>
</comment>
<evidence type="ECO:0000313" key="13">
    <source>
        <dbReference type="Proteomes" id="UP000245771"/>
    </source>
</evidence>
<evidence type="ECO:0000256" key="3">
    <source>
        <dbReference type="ARBA" id="ARBA00022692"/>
    </source>
</evidence>
<feature type="non-terminal residue" evidence="12">
    <location>
        <position position="1"/>
    </location>
</feature>
<evidence type="ECO:0000256" key="8">
    <source>
        <dbReference type="ARBA" id="ARBA00023316"/>
    </source>
</evidence>
<dbReference type="STRING" id="1280837.A0A316V5Q5"/>
<reference evidence="12 13" key="1">
    <citation type="journal article" date="2018" name="Mol. Biol. Evol.">
        <title>Broad Genomic Sampling Reveals a Smut Pathogenic Ancestry of the Fungal Clade Ustilaginomycotina.</title>
        <authorList>
            <person name="Kijpornyongpan T."/>
            <person name="Mondo S.J."/>
            <person name="Barry K."/>
            <person name="Sandor L."/>
            <person name="Lee J."/>
            <person name="Lipzen A."/>
            <person name="Pangilinan J."/>
            <person name="LaButti K."/>
            <person name="Hainaut M."/>
            <person name="Henrissat B."/>
            <person name="Grigoriev I.V."/>
            <person name="Spatafora J.W."/>
            <person name="Aime M.C."/>
        </authorList>
    </citation>
    <scope>NUCLEOTIDE SEQUENCE [LARGE SCALE GENOMIC DNA]</scope>
    <source>
        <strain evidence="12 13">MCA 3882</strain>
    </source>
</reference>
<protein>
    <submittedName>
        <fullName evidence="12">SKN1-domain-containing protein</fullName>
    </submittedName>
</protein>
<evidence type="ECO:0000259" key="11">
    <source>
        <dbReference type="PROSITE" id="PS51762"/>
    </source>
</evidence>
<evidence type="ECO:0000313" key="12">
    <source>
        <dbReference type="EMBL" id="PWN32802.1"/>
    </source>
</evidence>
<evidence type="ECO:0000256" key="4">
    <source>
        <dbReference type="ARBA" id="ARBA00022968"/>
    </source>
</evidence>
<feature type="domain" description="GH16" evidence="11">
    <location>
        <begin position="113"/>
        <end position="491"/>
    </location>
</feature>
<feature type="compositionally biased region" description="Basic and acidic residues" evidence="9">
    <location>
        <begin position="10"/>
        <end position="28"/>
    </location>
</feature>
<dbReference type="GO" id="GO:0005789">
    <property type="term" value="C:endoplasmic reticulum membrane"/>
    <property type="evidence" value="ECO:0007669"/>
    <property type="project" value="TreeGrafter"/>
</dbReference>
<dbReference type="GO" id="GO:0006078">
    <property type="term" value="P:(1-&gt;6)-beta-D-glucan biosynthetic process"/>
    <property type="evidence" value="ECO:0007669"/>
    <property type="project" value="TreeGrafter"/>
</dbReference>
<dbReference type="SUPFAM" id="SSF49899">
    <property type="entry name" value="Concanavalin A-like lectins/glucanases"/>
    <property type="match status" value="1"/>
</dbReference>
<dbReference type="GeneID" id="37017786"/>